<reference evidence="1" key="1">
    <citation type="submission" date="2014-09" db="EMBL/GenBank/DDBJ databases">
        <authorList>
            <person name="Magalhaes I.L.F."/>
            <person name="Oliveira U."/>
            <person name="Santos F.R."/>
            <person name="Vidigal T.H.D.A."/>
            <person name="Brescovit A.D."/>
            <person name="Santos A.J."/>
        </authorList>
    </citation>
    <scope>NUCLEOTIDE SEQUENCE</scope>
    <source>
        <tissue evidence="1">Shoot tissue taken approximately 20 cm above the soil surface</tissue>
    </source>
</reference>
<dbReference type="EMBL" id="GBRH01218038">
    <property type="protein sequence ID" value="JAD79857.1"/>
    <property type="molecule type" value="Transcribed_RNA"/>
</dbReference>
<evidence type="ECO:0000313" key="1">
    <source>
        <dbReference type="EMBL" id="JAD79857.1"/>
    </source>
</evidence>
<dbReference type="AlphaFoldDB" id="A0A0A9D7Z1"/>
<proteinExistence type="predicted"/>
<accession>A0A0A9D7Z1</accession>
<organism evidence="1">
    <name type="scientific">Arundo donax</name>
    <name type="common">Giant reed</name>
    <name type="synonym">Donax arundinaceus</name>
    <dbReference type="NCBI Taxonomy" id="35708"/>
    <lineage>
        <taxon>Eukaryota</taxon>
        <taxon>Viridiplantae</taxon>
        <taxon>Streptophyta</taxon>
        <taxon>Embryophyta</taxon>
        <taxon>Tracheophyta</taxon>
        <taxon>Spermatophyta</taxon>
        <taxon>Magnoliopsida</taxon>
        <taxon>Liliopsida</taxon>
        <taxon>Poales</taxon>
        <taxon>Poaceae</taxon>
        <taxon>PACMAD clade</taxon>
        <taxon>Arundinoideae</taxon>
        <taxon>Arundineae</taxon>
        <taxon>Arundo</taxon>
    </lineage>
</organism>
<protein>
    <submittedName>
        <fullName evidence="1">Uncharacterized protein</fullName>
    </submittedName>
</protein>
<name>A0A0A9D7Z1_ARUDO</name>
<reference evidence="1" key="2">
    <citation type="journal article" date="2015" name="Data Brief">
        <title>Shoot transcriptome of the giant reed, Arundo donax.</title>
        <authorList>
            <person name="Barrero R.A."/>
            <person name="Guerrero F.D."/>
            <person name="Moolhuijzen P."/>
            <person name="Goolsby J.A."/>
            <person name="Tidwell J."/>
            <person name="Bellgard S.E."/>
            <person name="Bellgard M.I."/>
        </authorList>
    </citation>
    <scope>NUCLEOTIDE SEQUENCE</scope>
    <source>
        <tissue evidence="1">Shoot tissue taken approximately 20 cm above the soil surface</tissue>
    </source>
</reference>
<sequence>MIWKHRNDCMFDVQQLQRAIWDEASLWLAAGAEGPCRAASTSCKLLCSLLCKGAHVYSVVWTMLAF</sequence>